<evidence type="ECO:0000256" key="2">
    <source>
        <dbReference type="ARBA" id="ARBA00022448"/>
    </source>
</evidence>
<dbReference type="CDD" id="cd10147">
    <property type="entry name" value="Wzt_C-like"/>
    <property type="match status" value="1"/>
</dbReference>
<evidence type="ECO:0000259" key="5">
    <source>
        <dbReference type="PROSITE" id="PS50893"/>
    </source>
</evidence>
<comment type="similarity">
    <text evidence="1">Belongs to the ABC transporter superfamily.</text>
</comment>
<dbReference type="Gene3D" id="2.70.50.60">
    <property type="entry name" value="abc- transporter (atp binding component) like domain"/>
    <property type="match status" value="1"/>
</dbReference>
<feature type="domain" description="ABC transporter" evidence="5">
    <location>
        <begin position="25"/>
        <end position="246"/>
    </location>
</feature>
<dbReference type="PROSITE" id="PS50893">
    <property type="entry name" value="ABC_TRANSPORTER_2"/>
    <property type="match status" value="1"/>
</dbReference>
<organism evidence="6 7">
    <name type="scientific">Parablautia muri</name>
    <dbReference type="NCBI Taxonomy" id="2320879"/>
    <lineage>
        <taxon>Bacteria</taxon>
        <taxon>Bacillati</taxon>
        <taxon>Bacillota</taxon>
        <taxon>Clostridia</taxon>
        <taxon>Lachnospirales</taxon>
        <taxon>Lachnospiraceae</taxon>
        <taxon>Parablautia</taxon>
    </lineage>
</organism>
<dbReference type="RefSeq" id="WP_160559122.1">
    <property type="nucleotide sequence ID" value="NZ_QZDT01000005.1"/>
</dbReference>
<dbReference type="InterPro" id="IPR029439">
    <property type="entry name" value="Wzt_C"/>
</dbReference>
<reference evidence="6" key="1">
    <citation type="submission" date="2018-09" db="EMBL/GenBank/DDBJ databases">
        <title>Murine metabolic-syndrome-specific gut microbial biobank.</title>
        <authorList>
            <person name="Liu C."/>
        </authorList>
    </citation>
    <scope>NUCLEOTIDE SEQUENCE</scope>
    <source>
        <strain evidence="6">D42-62</strain>
    </source>
</reference>
<dbReference type="GO" id="GO:0140359">
    <property type="term" value="F:ABC-type transporter activity"/>
    <property type="evidence" value="ECO:0007669"/>
    <property type="project" value="InterPro"/>
</dbReference>
<dbReference type="EMBL" id="QZDT01000005">
    <property type="protein sequence ID" value="NBJ92056.1"/>
    <property type="molecule type" value="Genomic_DNA"/>
</dbReference>
<dbReference type="AlphaFoldDB" id="A0A9X5BDN2"/>
<dbReference type="GO" id="GO:0005524">
    <property type="term" value="F:ATP binding"/>
    <property type="evidence" value="ECO:0007669"/>
    <property type="project" value="UniProtKB-KW"/>
</dbReference>
<keyword evidence="4 6" id="KW-0067">ATP-binding</keyword>
<dbReference type="GO" id="GO:0016887">
    <property type="term" value="F:ATP hydrolysis activity"/>
    <property type="evidence" value="ECO:0007669"/>
    <property type="project" value="InterPro"/>
</dbReference>
<comment type="caution">
    <text evidence="6">The sequence shown here is derived from an EMBL/GenBank/DDBJ whole genome shotgun (WGS) entry which is preliminary data.</text>
</comment>
<evidence type="ECO:0000256" key="1">
    <source>
        <dbReference type="ARBA" id="ARBA00005417"/>
    </source>
</evidence>
<proteinExistence type="inferred from homology"/>
<dbReference type="PANTHER" id="PTHR46743">
    <property type="entry name" value="TEICHOIC ACIDS EXPORT ATP-BINDING PROTEIN TAGH"/>
    <property type="match status" value="1"/>
</dbReference>
<evidence type="ECO:0000313" key="7">
    <source>
        <dbReference type="Proteomes" id="UP001154420"/>
    </source>
</evidence>
<sequence length="427" mass="48837">MGQKTICVHNVYKKYRIYNDKSNTLKEKLLHWNFKYRIEEVLQGINFEIKKGEAVALIGKNGCGKSTILKMLSHILKPDLGEIKVQGRVSSIIELGTGFHPDMTGRENAYMNASIYGIKEKEMKSKMDEIIQFAELEEYIDNPVRTYSSGMYMRLAFSVAINVDADILLIDEILAVGDASFQIKCFGKLQELKRKGTTIVLVTHSLGQIEGLCERAIWISGGRIREDGAAKQVCEHYLDEMNHVRQKRKVYENQVVRTQKIENEGQKGIQRTCLELMDEFNTDASREGNFAVYFTKAEVRNEDGHVAKMFATGDTIIVHLEYSCQERMAGNKIVFRVNLLRSDYIICYSVDSIEIGKDIYAQESGEIDLVMKDIHLLDAYYLLCIEITDEMGILYDKVSAVKKIGIRNRERTEVGIVHIEHDWNTKT</sequence>
<name>A0A9X5BDN2_9FIRM</name>
<dbReference type="Proteomes" id="UP001154420">
    <property type="component" value="Unassembled WGS sequence"/>
</dbReference>
<evidence type="ECO:0000256" key="3">
    <source>
        <dbReference type="ARBA" id="ARBA00022741"/>
    </source>
</evidence>
<dbReference type="CDD" id="cd03220">
    <property type="entry name" value="ABC_KpsT_Wzt"/>
    <property type="match status" value="1"/>
</dbReference>
<dbReference type="InterPro" id="IPR050683">
    <property type="entry name" value="Bact_Polysacc_Export_ATP-bd"/>
</dbReference>
<dbReference type="InterPro" id="IPR003593">
    <property type="entry name" value="AAA+_ATPase"/>
</dbReference>
<keyword evidence="7" id="KW-1185">Reference proteome</keyword>
<dbReference type="OrthoDB" id="9778870at2"/>
<evidence type="ECO:0000256" key="4">
    <source>
        <dbReference type="ARBA" id="ARBA00022840"/>
    </source>
</evidence>
<accession>A0A9X5BDN2</accession>
<dbReference type="InterPro" id="IPR015860">
    <property type="entry name" value="ABC_transpr_TagH-like"/>
</dbReference>
<dbReference type="SMART" id="SM00382">
    <property type="entry name" value="AAA"/>
    <property type="match status" value="1"/>
</dbReference>
<dbReference type="InterPro" id="IPR003439">
    <property type="entry name" value="ABC_transporter-like_ATP-bd"/>
</dbReference>
<dbReference type="Gene3D" id="3.40.50.300">
    <property type="entry name" value="P-loop containing nucleotide triphosphate hydrolases"/>
    <property type="match status" value="1"/>
</dbReference>
<evidence type="ECO:0000313" key="6">
    <source>
        <dbReference type="EMBL" id="NBJ92056.1"/>
    </source>
</evidence>
<keyword evidence="2" id="KW-0813">Transport</keyword>
<gene>
    <name evidence="6" type="ORF">D5281_05495</name>
</gene>
<dbReference type="PANTHER" id="PTHR46743:SF2">
    <property type="entry name" value="TEICHOIC ACIDS EXPORT ATP-BINDING PROTEIN TAGH"/>
    <property type="match status" value="1"/>
</dbReference>
<dbReference type="InterPro" id="IPR027417">
    <property type="entry name" value="P-loop_NTPase"/>
</dbReference>
<dbReference type="SUPFAM" id="SSF52540">
    <property type="entry name" value="P-loop containing nucleoside triphosphate hydrolases"/>
    <property type="match status" value="1"/>
</dbReference>
<dbReference type="GO" id="GO:0016020">
    <property type="term" value="C:membrane"/>
    <property type="evidence" value="ECO:0007669"/>
    <property type="project" value="InterPro"/>
</dbReference>
<dbReference type="Pfam" id="PF00005">
    <property type="entry name" value="ABC_tran"/>
    <property type="match status" value="1"/>
</dbReference>
<keyword evidence="3" id="KW-0547">Nucleotide-binding</keyword>
<protein>
    <submittedName>
        <fullName evidence="6">ABC transporter ATP-binding protein</fullName>
    </submittedName>
</protein>